<dbReference type="InterPro" id="IPR036388">
    <property type="entry name" value="WH-like_DNA-bd_sf"/>
</dbReference>
<dbReference type="GO" id="GO:0003677">
    <property type="term" value="F:DNA binding"/>
    <property type="evidence" value="ECO:0007669"/>
    <property type="project" value="UniProtKB-KW"/>
</dbReference>
<dbReference type="Gene3D" id="1.10.10.10">
    <property type="entry name" value="Winged helix-like DNA-binding domain superfamily/Winged helix DNA-binding domain"/>
    <property type="match status" value="2"/>
</dbReference>
<dbReference type="PANTHER" id="PTHR33204:SF18">
    <property type="entry name" value="TRANSCRIPTIONAL REGULATORY PROTEIN"/>
    <property type="match status" value="1"/>
</dbReference>
<dbReference type="EMBL" id="FWXV01000001">
    <property type="protein sequence ID" value="SMC64103.1"/>
    <property type="molecule type" value="Genomic_DNA"/>
</dbReference>
<accession>A0A1Y5X0Y3</accession>
<dbReference type="PROSITE" id="PS51118">
    <property type="entry name" value="HTH_HXLR"/>
    <property type="match status" value="2"/>
</dbReference>
<dbReference type="SUPFAM" id="SSF46785">
    <property type="entry name" value="Winged helix' DNA-binding domain"/>
    <property type="match status" value="2"/>
</dbReference>
<dbReference type="AlphaFoldDB" id="A0A1Y5X0Y3"/>
<keyword evidence="3" id="KW-0804">Transcription</keyword>
<evidence type="ECO:0000259" key="4">
    <source>
        <dbReference type="PROSITE" id="PS51118"/>
    </source>
</evidence>
<feature type="domain" description="HTH hxlR-type" evidence="4">
    <location>
        <begin position="9"/>
        <end position="102"/>
    </location>
</feature>
<dbReference type="PANTHER" id="PTHR33204">
    <property type="entry name" value="TRANSCRIPTIONAL REGULATOR, MARR FAMILY"/>
    <property type="match status" value="1"/>
</dbReference>
<dbReference type="InterPro" id="IPR002577">
    <property type="entry name" value="HTH_HxlR"/>
</dbReference>
<keyword evidence="6" id="KW-1185">Reference proteome</keyword>
<name>A0A1Y5X0Y3_KIBAR</name>
<dbReference type="Pfam" id="PF01638">
    <property type="entry name" value="HxlR"/>
    <property type="match status" value="2"/>
</dbReference>
<sequence length="309" mass="34224">MITRLEAGGPNAIAVTNGIVGDEWTLWIVELALTDGLTQYNEWLNAGPISTAVLTTRLTRLVQADVLNRESGHYRLTKRGRQMWPILLSMWAWEQKWVNDPEANLPEMRHGKCGNIFSPLLACEACDSVVAARDVRGKFGPSGGWERSIPTGVTRRRAHSGSRPTELVTQTMALIGNRWSMALLGAAFLGATRFGEFEQRMGAPPTIVADRLRTFCDIGVLVASPNPQRPNWVVYRLTEKGRAFFPVVATVIDWGHRWFHAPEGPALRLTHAGCGRTFHPRLRCSECGERLRGASVQVERSPVKACSGT</sequence>
<keyword evidence="2" id="KW-0238">DNA-binding</keyword>
<dbReference type="Proteomes" id="UP000192674">
    <property type="component" value="Unassembled WGS sequence"/>
</dbReference>
<organism evidence="5 6">
    <name type="scientific">Kibdelosporangium aridum</name>
    <dbReference type="NCBI Taxonomy" id="2030"/>
    <lineage>
        <taxon>Bacteria</taxon>
        <taxon>Bacillati</taxon>
        <taxon>Actinomycetota</taxon>
        <taxon>Actinomycetes</taxon>
        <taxon>Pseudonocardiales</taxon>
        <taxon>Pseudonocardiaceae</taxon>
        <taxon>Kibdelosporangium</taxon>
    </lineage>
</organism>
<evidence type="ECO:0000256" key="1">
    <source>
        <dbReference type="ARBA" id="ARBA00023015"/>
    </source>
</evidence>
<evidence type="ECO:0000256" key="3">
    <source>
        <dbReference type="ARBA" id="ARBA00023163"/>
    </source>
</evidence>
<protein>
    <submittedName>
        <fullName evidence="5">Transcriptional regulator, HxlR family</fullName>
    </submittedName>
</protein>
<dbReference type="InterPro" id="IPR036390">
    <property type="entry name" value="WH_DNA-bd_sf"/>
</dbReference>
<dbReference type="OrthoDB" id="5181972at2"/>
<reference evidence="5 6" key="1">
    <citation type="submission" date="2017-04" db="EMBL/GenBank/DDBJ databases">
        <authorList>
            <person name="Afonso C.L."/>
            <person name="Miller P.J."/>
            <person name="Scott M.A."/>
            <person name="Spackman E."/>
            <person name="Goraichik I."/>
            <person name="Dimitrov K.M."/>
            <person name="Suarez D.L."/>
            <person name="Swayne D.E."/>
        </authorList>
    </citation>
    <scope>NUCLEOTIDE SEQUENCE [LARGE SCALE GENOMIC DNA]</scope>
    <source>
        <strain evidence="5 6">DSM 43828</strain>
    </source>
</reference>
<proteinExistence type="predicted"/>
<feature type="domain" description="HTH hxlR-type" evidence="4">
    <location>
        <begin position="163"/>
        <end position="263"/>
    </location>
</feature>
<keyword evidence="1" id="KW-0805">Transcription regulation</keyword>
<gene>
    <name evidence="5" type="ORF">SAMN05661093_01108</name>
</gene>
<evidence type="ECO:0000313" key="5">
    <source>
        <dbReference type="EMBL" id="SMC64103.1"/>
    </source>
</evidence>
<dbReference type="RefSeq" id="WP_084424914.1">
    <property type="nucleotide sequence ID" value="NZ_FWXV01000001.1"/>
</dbReference>
<evidence type="ECO:0000256" key="2">
    <source>
        <dbReference type="ARBA" id="ARBA00023125"/>
    </source>
</evidence>
<evidence type="ECO:0000313" key="6">
    <source>
        <dbReference type="Proteomes" id="UP000192674"/>
    </source>
</evidence>